<proteinExistence type="predicted"/>
<reference evidence="1" key="2">
    <citation type="journal article" date="2015" name="Fish Shellfish Immunol.">
        <title>Early steps in the European eel (Anguilla anguilla)-Vibrio vulnificus interaction in the gills: Role of the RtxA13 toxin.</title>
        <authorList>
            <person name="Callol A."/>
            <person name="Pajuelo D."/>
            <person name="Ebbesson L."/>
            <person name="Teles M."/>
            <person name="MacKenzie S."/>
            <person name="Amaro C."/>
        </authorList>
    </citation>
    <scope>NUCLEOTIDE SEQUENCE</scope>
</reference>
<accession>A0A0E9RA16</accession>
<sequence>MLRPHHTEIKKFFKGVLLYTDRFIDIVRFENHRELSKLA</sequence>
<protein>
    <submittedName>
        <fullName evidence="1">Uncharacterized protein</fullName>
    </submittedName>
</protein>
<dbReference type="EMBL" id="GBXM01082648">
    <property type="protein sequence ID" value="JAH25929.1"/>
    <property type="molecule type" value="Transcribed_RNA"/>
</dbReference>
<organism evidence="1">
    <name type="scientific">Anguilla anguilla</name>
    <name type="common">European freshwater eel</name>
    <name type="synonym">Muraena anguilla</name>
    <dbReference type="NCBI Taxonomy" id="7936"/>
    <lineage>
        <taxon>Eukaryota</taxon>
        <taxon>Metazoa</taxon>
        <taxon>Chordata</taxon>
        <taxon>Craniata</taxon>
        <taxon>Vertebrata</taxon>
        <taxon>Euteleostomi</taxon>
        <taxon>Actinopterygii</taxon>
        <taxon>Neopterygii</taxon>
        <taxon>Teleostei</taxon>
        <taxon>Anguilliformes</taxon>
        <taxon>Anguillidae</taxon>
        <taxon>Anguilla</taxon>
    </lineage>
</organism>
<name>A0A0E9RA16_ANGAN</name>
<reference evidence="1" key="1">
    <citation type="submission" date="2014-11" db="EMBL/GenBank/DDBJ databases">
        <authorList>
            <person name="Amaro Gonzalez C."/>
        </authorList>
    </citation>
    <scope>NUCLEOTIDE SEQUENCE</scope>
</reference>
<evidence type="ECO:0000313" key="1">
    <source>
        <dbReference type="EMBL" id="JAH25929.1"/>
    </source>
</evidence>
<dbReference type="AlphaFoldDB" id="A0A0E9RA16"/>